<evidence type="ECO:0000256" key="2">
    <source>
        <dbReference type="ARBA" id="ARBA00023002"/>
    </source>
</evidence>
<evidence type="ECO:0000313" key="3">
    <source>
        <dbReference type="EMBL" id="KAG8382381.1"/>
    </source>
</evidence>
<dbReference type="AlphaFoldDB" id="A0AAV6XP92"/>
<name>A0AAV6XP92_9LAMI</name>
<dbReference type="GO" id="GO:0016020">
    <property type="term" value="C:membrane"/>
    <property type="evidence" value="ECO:0007669"/>
    <property type="project" value="UniProtKB-SubCell"/>
</dbReference>
<comment type="caution">
    <text evidence="3">The sequence shown here is derived from an EMBL/GenBank/DDBJ whole genome shotgun (WGS) entry which is preliminary data.</text>
</comment>
<dbReference type="Pfam" id="PF00067">
    <property type="entry name" value="p450"/>
    <property type="match status" value="1"/>
</dbReference>
<keyword evidence="2" id="KW-0560">Oxidoreductase</keyword>
<organism evidence="3 4">
    <name type="scientific">Buddleja alternifolia</name>
    <dbReference type="NCBI Taxonomy" id="168488"/>
    <lineage>
        <taxon>Eukaryota</taxon>
        <taxon>Viridiplantae</taxon>
        <taxon>Streptophyta</taxon>
        <taxon>Embryophyta</taxon>
        <taxon>Tracheophyta</taxon>
        <taxon>Spermatophyta</taxon>
        <taxon>Magnoliopsida</taxon>
        <taxon>eudicotyledons</taxon>
        <taxon>Gunneridae</taxon>
        <taxon>Pentapetalae</taxon>
        <taxon>asterids</taxon>
        <taxon>lamiids</taxon>
        <taxon>Lamiales</taxon>
        <taxon>Scrophulariaceae</taxon>
        <taxon>Buddlejeae</taxon>
        <taxon>Buddleja</taxon>
    </lineage>
</organism>
<dbReference type="GO" id="GO:0016705">
    <property type="term" value="F:oxidoreductase activity, acting on paired donors, with incorporation or reduction of molecular oxygen"/>
    <property type="evidence" value="ECO:0007669"/>
    <property type="project" value="InterPro"/>
</dbReference>
<accession>A0AAV6XP92</accession>
<reference evidence="3" key="1">
    <citation type="submission" date="2019-10" db="EMBL/GenBank/DDBJ databases">
        <authorList>
            <person name="Zhang R."/>
            <person name="Pan Y."/>
            <person name="Wang J."/>
            <person name="Ma R."/>
            <person name="Yu S."/>
        </authorList>
    </citation>
    <scope>NUCLEOTIDE SEQUENCE</scope>
    <source>
        <strain evidence="3">LA-IB0</strain>
        <tissue evidence="3">Leaf</tissue>
    </source>
</reference>
<dbReference type="GO" id="GO:0005506">
    <property type="term" value="F:iron ion binding"/>
    <property type="evidence" value="ECO:0007669"/>
    <property type="project" value="InterPro"/>
</dbReference>
<evidence type="ECO:0008006" key="5">
    <source>
        <dbReference type="Google" id="ProtNLM"/>
    </source>
</evidence>
<dbReference type="InterPro" id="IPR036396">
    <property type="entry name" value="Cyt_P450_sf"/>
</dbReference>
<dbReference type="PANTHER" id="PTHR47951">
    <property type="entry name" value="OS08G0547900 PROTEIN"/>
    <property type="match status" value="1"/>
</dbReference>
<dbReference type="PANTHER" id="PTHR47951:SF7">
    <property type="entry name" value="FLAVONOID 3',5'-HYDROXYLASE-LIKE ISOFORM X1"/>
    <property type="match status" value="1"/>
</dbReference>
<dbReference type="PRINTS" id="PR00463">
    <property type="entry name" value="EP450I"/>
</dbReference>
<protein>
    <recommendedName>
        <fullName evidence="5">Cytochrome P450</fullName>
    </recommendedName>
</protein>
<dbReference type="Gene3D" id="1.10.630.10">
    <property type="entry name" value="Cytochrome P450"/>
    <property type="match status" value="1"/>
</dbReference>
<keyword evidence="4" id="KW-1185">Reference proteome</keyword>
<evidence type="ECO:0000313" key="4">
    <source>
        <dbReference type="Proteomes" id="UP000826271"/>
    </source>
</evidence>
<dbReference type="InterPro" id="IPR002401">
    <property type="entry name" value="Cyt_P450_E_grp-I"/>
</dbReference>
<dbReference type="SUPFAM" id="SSF48264">
    <property type="entry name" value="Cytochrome P450"/>
    <property type="match status" value="1"/>
</dbReference>
<gene>
    <name evidence="3" type="ORF">BUALT_Bualt05G0071500</name>
</gene>
<dbReference type="GO" id="GO:0020037">
    <property type="term" value="F:heme binding"/>
    <property type="evidence" value="ECO:0007669"/>
    <property type="project" value="InterPro"/>
</dbReference>
<dbReference type="Proteomes" id="UP000826271">
    <property type="component" value="Unassembled WGS sequence"/>
</dbReference>
<dbReference type="GO" id="GO:0004497">
    <property type="term" value="F:monooxygenase activity"/>
    <property type="evidence" value="ECO:0007669"/>
    <property type="project" value="InterPro"/>
</dbReference>
<sequence length="371" mass="41293">MLDLDSLRSEMDQLGALLDQPMTRLEDIIHATCAYTRQVAIAQDVCLGCGPFQYPDPPTFPPYSAPPTDDMLDVDELVGGADDATARGVLLKPASETPPLPPGPRGLPILGYLPFLGNDLLKQFTDLGHKYGPIYKLRLGNKLCVVISSPSLVKEVVRDKDAIFANRDVPVAASIVTYGGNDIAWSKPNSGWRLLRKIFVREMLSNTNLEASYNLRKDEVRKAIKYVHSMVGKPIEIGELSFRTELNVIINMLWGGTLEGDESERLGVEFRTTITKLVDLLGKPNISDFYPVLAGLDIQRVKKEMEIHVQTVDKIFDTVISKHKKKLTGEINNEGKKDFLQILLELNESQDSEMSITQKQLRAVLMVSLES</sequence>
<dbReference type="InterPro" id="IPR001128">
    <property type="entry name" value="Cyt_P450"/>
</dbReference>
<dbReference type="EMBL" id="WHWC01000005">
    <property type="protein sequence ID" value="KAG8382381.1"/>
    <property type="molecule type" value="Genomic_DNA"/>
</dbReference>
<proteinExistence type="predicted"/>
<comment type="subcellular location">
    <subcellularLocation>
        <location evidence="1">Membrane</location>
        <topology evidence="1">Single-pass membrane protein</topology>
    </subcellularLocation>
</comment>
<evidence type="ECO:0000256" key="1">
    <source>
        <dbReference type="ARBA" id="ARBA00004167"/>
    </source>
</evidence>